<dbReference type="InterPro" id="IPR002925">
    <property type="entry name" value="Dienelactn_hydro"/>
</dbReference>
<feature type="domain" description="Dienelactone hydrolase" evidence="1">
    <location>
        <begin position="1"/>
        <end position="227"/>
    </location>
</feature>
<dbReference type="EMBL" id="BAABRN010000009">
    <property type="protein sequence ID" value="GAA5501387.1"/>
    <property type="molecule type" value="Genomic_DNA"/>
</dbReference>
<accession>A0ABP9V7Y4</accession>
<comment type="caution">
    <text evidence="2">The sequence shown here is derived from an EMBL/GenBank/DDBJ whole genome shotgun (WGS) entry which is preliminary data.</text>
</comment>
<keyword evidence="3" id="KW-1185">Reference proteome</keyword>
<evidence type="ECO:0000259" key="1">
    <source>
        <dbReference type="Pfam" id="PF01738"/>
    </source>
</evidence>
<dbReference type="PANTHER" id="PTHR46623">
    <property type="entry name" value="CARBOXYMETHYLENEBUTENOLIDASE-RELATED"/>
    <property type="match status" value="1"/>
</dbReference>
<dbReference type="InterPro" id="IPR051049">
    <property type="entry name" value="Dienelactone_hydrolase-like"/>
</dbReference>
<name>A0ABP9V7Y4_9DEIO</name>
<gene>
    <name evidence="2" type="ORF">Dxin01_01119</name>
</gene>
<dbReference type="SUPFAM" id="SSF53474">
    <property type="entry name" value="alpha/beta-Hydrolases"/>
    <property type="match status" value="1"/>
</dbReference>
<dbReference type="Proteomes" id="UP001458946">
    <property type="component" value="Unassembled WGS sequence"/>
</dbReference>
<dbReference type="Gene3D" id="3.40.50.1820">
    <property type="entry name" value="alpha/beta hydrolase"/>
    <property type="match status" value="1"/>
</dbReference>
<proteinExistence type="predicted"/>
<reference evidence="2 3" key="1">
    <citation type="submission" date="2024-02" db="EMBL/GenBank/DDBJ databases">
        <title>Deinococcus xinjiangensis NBRC 107630.</title>
        <authorList>
            <person name="Ichikawa N."/>
            <person name="Katano-Makiyama Y."/>
            <person name="Hidaka K."/>
        </authorList>
    </citation>
    <scope>NUCLEOTIDE SEQUENCE [LARGE SCALE GENOMIC DNA]</scope>
    <source>
        <strain evidence="2 3">NBRC 107630</strain>
    </source>
</reference>
<dbReference type="PANTHER" id="PTHR46623:SF6">
    <property type="entry name" value="ALPHA_BETA-HYDROLASES SUPERFAMILY PROTEIN"/>
    <property type="match status" value="1"/>
</dbReference>
<sequence length="234" mass="25477">MDAFLALPAEGKPLGGMIVGMEIFGVTPFVRRVATRLAELGYAALAPNFFYRYAPELQLERDQSGRERGLALTAQLQRQEVLRDVQASINELKGRGCAEVGMLGLSMGGHLAYLAAAELPLRAVAVLYGGWLAGSPLIFAGGPPTLDLTPKMAQQNPFLLYLVGEADHVVPPSDQQSLREALQAAVVRHEVVVYPDAPHGFFSDDAETFRPAIQADAWARIEAMLRRELARQQP</sequence>
<dbReference type="Pfam" id="PF01738">
    <property type="entry name" value="DLH"/>
    <property type="match status" value="1"/>
</dbReference>
<dbReference type="InterPro" id="IPR029058">
    <property type="entry name" value="AB_hydrolase_fold"/>
</dbReference>
<organism evidence="2 3">
    <name type="scientific">Deinococcus xinjiangensis</name>
    <dbReference type="NCBI Taxonomy" id="457454"/>
    <lineage>
        <taxon>Bacteria</taxon>
        <taxon>Thermotogati</taxon>
        <taxon>Deinococcota</taxon>
        <taxon>Deinococci</taxon>
        <taxon>Deinococcales</taxon>
        <taxon>Deinococcaceae</taxon>
        <taxon>Deinococcus</taxon>
    </lineage>
</organism>
<evidence type="ECO:0000313" key="2">
    <source>
        <dbReference type="EMBL" id="GAA5501387.1"/>
    </source>
</evidence>
<protein>
    <recommendedName>
        <fullName evidence="1">Dienelactone hydrolase domain-containing protein</fullName>
    </recommendedName>
</protein>
<evidence type="ECO:0000313" key="3">
    <source>
        <dbReference type="Proteomes" id="UP001458946"/>
    </source>
</evidence>